<dbReference type="SUPFAM" id="SSF48452">
    <property type="entry name" value="TPR-like"/>
    <property type="match status" value="4"/>
</dbReference>
<name>A0A3L7A3F7_9HYPH</name>
<dbReference type="PANTHER" id="PTHR44858">
    <property type="entry name" value="TETRATRICOPEPTIDE REPEAT PROTEIN 6"/>
    <property type="match status" value="1"/>
</dbReference>
<dbReference type="Proteomes" id="UP000269692">
    <property type="component" value="Unassembled WGS sequence"/>
</dbReference>
<evidence type="ECO:0000313" key="4">
    <source>
        <dbReference type="EMBL" id="RLP74883.1"/>
    </source>
</evidence>
<evidence type="ECO:0000313" key="5">
    <source>
        <dbReference type="Proteomes" id="UP000269692"/>
    </source>
</evidence>
<gene>
    <name evidence="4" type="ORF">D9R14_17930</name>
</gene>
<evidence type="ECO:0000256" key="1">
    <source>
        <dbReference type="ARBA" id="ARBA00022737"/>
    </source>
</evidence>
<accession>A0A3L7A3F7</accession>
<dbReference type="Gene3D" id="1.25.40.10">
    <property type="entry name" value="Tetratricopeptide repeat domain"/>
    <property type="match status" value="4"/>
</dbReference>
<dbReference type="InterPro" id="IPR025137">
    <property type="entry name" value="NfrA_C"/>
</dbReference>
<dbReference type="OrthoDB" id="7399085at2"/>
<dbReference type="PANTHER" id="PTHR44858:SF1">
    <property type="entry name" value="UDP-N-ACETYLGLUCOSAMINE--PEPTIDE N-ACETYLGLUCOSAMINYLTRANSFERASE SPINDLY-RELATED"/>
    <property type="match status" value="1"/>
</dbReference>
<organism evidence="4 5">
    <name type="scientific">Xanthobacter tagetidis</name>
    <dbReference type="NCBI Taxonomy" id="60216"/>
    <lineage>
        <taxon>Bacteria</taxon>
        <taxon>Pseudomonadati</taxon>
        <taxon>Pseudomonadota</taxon>
        <taxon>Alphaproteobacteria</taxon>
        <taxon>Hyphomicrobiales</taxon>
        <taxon>Xanthobacteraceae</taxon>
        <taxon>Xanthobacter</taxon>
    </lineage>
</organism>
<keyword evidence="1" id="KW-0677">Repeat</keyword>
<reference evidence="4 5" key="1">
    <citation type="submission" date="2018-10" db="EMBL/GenBank/DDBJ databases">
        <title>Xanthobacter tagetidis genome sequencing and assembly.</title>
        <authorList>
            <person name="Maclea K.S."/>
            <person name="Goen A.E."/>
            <person name="Fatima S.A."/>
        </authorList>
    </citation>
    <scope>NUCLEOTIDE SEQUENCE [LARGE SCALE GENOMIC DNA]</scope>
    <source>
        <strain evidence="4 5">ATCC 700314</strain>
    </source>
</reference>
<keyword evidence="2" id="KW-0802">TPR repeat</keyword>
<evidence type="ECO:0000256" key="2">
    <source>
        <dbReference type="ARBA" id="ARBA00022803"/>
    </source>
</evidence>
<sequence length="1108" mass="120276">MIEPPELTGEAWRTADMAYKAHRDKNYAQASALAREALKLRPDVPRLWLLLMDSLEAQNRLAESVAAASEAVAAGIKDPTVIARLRAQSRILAQGPSLAANKALADHNPKAAIEAASRAIALVPDDLSYRMLLVYSLIADGQIEAAEKAASQAIEADPRSFLPRTMRGYLRERLGQIEAAEADFDEALKDEVLTGDTNRDVRIVIADAAIAAGHPERALRVLEGLDAKEPGVAARRQVANAQKDKPQIVPDNANQTLPVPYQKCIDTPYGPVCSLVPATTPPGAGVSDTPGYIEALEAFNAYRDGDNKLAETRIREALQASPGNLAWRRLLIDTLDRANKLEDLATAIREAIALGDTDPALVARKAVTDKRLAEPDAVQAIKDVAAGKTKAAVAAAKRAVDRAPDAMVYRVVQLQALLAADQTEEALAAANAAVQMDENDPLPRMVRGYLLQKTGKTLQARKDFDAVIGSNILTDLENVNYRLIAANAALANGQAEEALSLIEPIEDPKNREIDEVRKAAQAMLKSATAKRPALQAPQVFCQPTTYGVICSVFANQGGGGGGDASAPGYADGTEAYAALAKRDYPRAEAAARRAVAADPDNRGYRLLLMQVLTARGKYAEAEQIASYLLARSPRDATLLVQRGGLRLSAKDYTGAIRDYRAALASGNLPVSQYRAVRLSLADAALAAKQPEIALATLKPMANERSYDVQARLGYAYLALEDKESALAAFSEAAVYATTAQQRRTMLSARIGVLVQLGRKDEAKQIFLEAYNRGELRGMKAVDLAVLAGQVGEDQIAYDYFTEADAKWQLRGTTLIDAAYNARRTYHNNEAIGYFKRAIDEHREGKLPMDPQYLFGLRREVAELSRTWGAYLSASYGSSAGIAPSSPLAPLPISANRALGIGGEIYWRPPGIGYRDGAIFELFVRGYGTAYSEGGGAGWDTVQGSVGARWKPIKDQNLIFETAYLFPVGQAARQDWLLRAAYSKGEGTDLRVDVPHWRTWQIYADYNYFAMSGQTVSSFEARYGESFRLDAISNRLVLWPFLAIGGSYDNSVDTPFALGAGPGATLRYWFREDEYTAPMSYLDLTLQYRFKLAGDDRAEGIFAGAFLSY</sequence>
<dbReference type="InterPro" id="IPR011990">
    <property type="entry name" value="TPR-like_helical_dom_sf"/>
</dbReference>
<dbReference type="InterPro" id="IPR019734">
    <property type="entry name" value="TPR_rpt"/>
</dbReference>
<dbReference type="SMART" id="SM00028">
    <property type="entry name" value="TPR"/>
    <property type="match status" value="6"/>
</dbReference>
<dbReference type="EMBL" id="RCTF01000017">
    <property type="protein sequence ID" value="RLP74883.1"/>
    <property type="molecule type" value="Genomic_DNA"/>
</dbReference>
<dbReference type="InterPro" id="IPR050498">
    <property type="entry name" value="Ycf3"/>
</dbReference>
<feature type="domain" description="Bacteriophage N4 adsorption protein A C-terminal" evidence="3">
    <location>
        <begin position="935"/>
        <end position="1104"/>
    </location>
</feature>
<comment type="caution">
    <text evidence="4">The sequence shown here is derived from an EMBL/GenBank/DDBJ whole genome shotgun (WGS) entry which is preliminary data.</text>
</comment>
<keyword evidence="5" id="KW-1185">Reference proteome</keyword>
<evidence type="ECO:0000259" key="3">
    <source>
        <dbReference type="Pfam" id="PF13283"/>
    </source>
</evidence>
<protein>
    <submittedName>
        <fullName evidence="4">Bacteriophage N4 adsorption protein A</fullName>
    </submittedName>
</protein>
<dbReference type="AlphaFoldDB" id="A0A3L7A3F7"/>
<dbReference type="Pfam" id="PF13432">
    <property type="entry name" value="TPR_16"/>
    <property type="match status" value="5"/>
</dbReference>
<dbReference type="Pfam" id="PF13283">
    <property type="entry name" value="NfrA_C"/>
    <property type="match status" value="1"/>
</dbReference>
<proteinExistence type="predicted"/>